<dbReference type="NCBIfam" id="NF010539">
    <property type="entry name" value="PRK13927.1"/>
    <property type="match status" value="1"/>
</dbReference>
<comment type="similarity">
    <text evidence="5 6">Belongs to the FtsA/MreB family.</text>
</comment>
<comment type="subcellular location">
    <subcellularLocation>
        <location evidence="6">Cytoplasm</location>
    </subcellularLocation>
    <text evidence="6">Membrane-associated.</text>
</comment>
<evidence type="ECO:0000256" key="1">
    <source>
        <dbReference type="ARBA" id="ARBA00022490"/>
    </source>
</evidence>
<dbReference type="GO" id="GO:0000902">
    <property type="term" value="P:cell morphogenesis"/>
    <property type="evidence" value="ECO:0007669"/>
    <property type="project" value="InterPro"/>
</dbReference>
<dbReference type="InterPro" id="IPR043129">
    <property type="entry name" value="ATPase_NBD"/>
</dbReference>
<dbReference type="PRINTS" id="PR01652">
    <property type="entry name" value="SHAPEPROTEIN"/>
</dbReference>
<comment type="caution">
    <text evidence="6">Lacks conserved residue(s) required for the propagation of feature annotation.</text>
</comment>
<keyword evidence="4 6" id="KW-0133">Cell shape</keyword>
<protein>
    <recommendedName>
        <fullName evidence="6">Cell shape-determining protein MreB</fullName>
    </recommendedName>
</protein>
<dbReference type="GO" id="GO:0005737">
    <property type="term" value="C:cytoplasm"/>
    <property type="evidence" value="ECO:0007669"/>
    <property type="project" value="UniProtKB-SubCell"/>
</dbReference>
<feature type="binding site" evidence="6">
    <location>
        <begin position="168"/>
        <end position="170"/>
    </location>
    <ligand>
        <name>ATP</name>
        <dbReference type="ChEBI" id="CHEBI:30616"/>
    </ligand>
</feature>
<dbReference type="PANTHER" id="PTHR42749:SF1">
    <property type="entry name" value="CELL SHAPE-DETERMINING PROTEIN MREB"/>
    <property type="match status" value="1"/>
</dbReference>
<name>A0A2H0KGD1_9BACT</name>
<organism evidence="7 8">
    <name type="scientific">Candidatus Shapirobacteria bacterium CG11_big_fil_rev_8_21_14_0_20_40_12</name>
    <dbReference type="NCBI Taxonomy" id="1974889"/>
    <lineage>
        <taxon>Bacteria</taxon>
        <taxon>Candidatus Shapironibacteriota</taxon>
    </lineage>
</organism>
<keyword evidence="2 6" id="KW-0547">Nucleotide-binding</keyword>
<dbReference type="HAMAP" id="MF_02207">
    <property type="entry name" value="MreB"/>
    <property type="match status" value="1"/>
</dbReference>
<dbReference type="Pfam" id="PF06723">
    <property type="entry name" value="MreB_Mbl"/>
    <property type="match status" value="1"/>
</dbReference>
<dbReference type="CDD" id="cd10225">
    <property type="entry name" value="ASKHA_NBD_MreB-like"/>
    <property type="match status" value="1"/>
</dbReference>
<comment type="subunit">
    <text evidence="6">Forms polymers.</text>
</comment>
<evidence type="ECO:0000256" key="6">
    <source>
        <dbReference type="HAMAP-Rule" id="MF_02207"/>
    </source>
</evidence>
<sequence>MLLDKFFNFFTYDIGVDLGTSNTLFYVVGKGVAVREPTVVGRNKKTKEIVAVGAEAKKMTGRTPGQLEVIRPLKDGVISDYDATVAMLSYYIKSLHQSQGLHIKIPRPKVVIGIPTGVTEVERKAVQDAAFNAGARKAYLIEEPTAAAIGSNLPIFDPAGALIVDIGGGTTELAVISLGGIVISKSLGIAGDEMDEAIINYIRLKYSVLIGLPSAESLKMQIGSVIGQRGVDDKQMVVRGRDLGTGLPRSLRINSSEIREALVPLVNQIITAVSDIIQEVPPELLGDLTQKGIYLSGGVALLLGFAQLITESIKMPCFLVEDPLTAVVKGCARVLEDEKLLQKVKVTGGVK</sequence>
<evidence type="ECO:0000313" key="7">
    <source>
        <dbReference type="EMBL" id="PIQ70296.1"/>
    </source>
</evidence>
<gene>
    <name evidence="6" type="primary">mreB</name>
    <name evidence="7" type="ORF">COV89_01295</name>
</gene>
<dbReference type="PANTHER" id="PTHR42749">
    <property type="entry name" value="CELL SHAPE-DETERMINING PROTEIN MREB"/>
    <property type="match status" value="1"/>
</dbReference>
<feature type="binding site" evidence="6">
    <location>
        <begin position="216"/>
        <end position="219"/>
    </location>
    <ligand>
        <name>ATP</name>
        <dbReference type="ChEBI" id="CHEBI:30616"/>
    </ligand>
</feature>
<evidence type="ECO:0000256" key="4">
    <source>
        <dbReference type="ARBA" id="ARBA00022960"/>
    </source>
</evidence>
<dbReference type="Gene3D" id="3.30.420.40">
    <property type="match status" value="2"/>
</dbReference>
<evidence type="ECO:0000256" key="2">
    <source>
        <dbReference type="ARBA" id="ARBA00022741"/>
    </source>
</evidence>
<comment type="function">
    <text evidence="6">Forms membrane-associated dynamic filaments that are essential for cell shape determination. Acts by regulating cell wall synthesis and cell elongation, and thus cell shape. A feedback loop between cell geometry and MreB localization may maintain elongated cell shape by targeting cell wall growth to regions of negative cell wall curvature.</text>
</comment>
<dbReference type="InterPro" id="IPR004753">
    <property type="entry name" value="MreB"/>
</dbReference>
<dbReference type="NCBIfam" id="TIGR00904">
    <property type="entry name" value="mreB"/>
    <property type="match status" value="1"/>
</dbReference>
<proteinExistence type="inferred from homology"/>
<dbReference type="InterPro" id="IPR056546">
    <property type="entry name" value="MreB_MamK-like"/>
</dbReference>
<dbReference type="GO" id="GO:0005524">
    <property type="term" value="F:ATP binding"/>
    <property type="evidence" value="ECO:0007669"/>
    <property type="project" value="UniProtKB-KW"/>
</dbReference>
<dbReference type="GO" id="GO:0008360">
    <property type="term" value="P:regulation of cell shape"/>
    <property type="evidence" value="ECO:0007669"/>
    <property type="project" value="UniProtKB-UniRule"/>
</dbReference>
<accession>A0A2H0KGD1</accession>
<keyword evidence="1 6" id="KW-0963">Cytoplasm</keyword>
<keyword evidence="3 6" id="KW-0067">ATP-binding</keyword>
<dbReference type="EMBL" id="PCVI01000021">
    <property type="protein sequence ID" value="PIQ70296.1"/>
    <property type="molecule type" value="Genomic_DNA"/>
</dbReference>
<comment type="caution">
    <text evidence="7">The sequence shown here is derived from an EMBL/GenBank/DDBJ whole genome shotgun (WGS) entry which is preliminary data.</text>
</comment>
<dbReference type="SUPFAM" id="SSF53067">
    <property type="entry name" value="Actin-like ATPase domain"/>
    <property type="match status" value="2"/>
</dbReference>
<dbReference type="Proteomes" id="UP000231371">
    <property type="component" value="Unassembled WGS sequence"/>
</dbReference>
<reference evidence="7 8" key="1">
    <citation type="submission" date="2017-09" db="EMBL/GenBank/DDBJ databases">
        <title>Depth-based differentiation of microbial function through sediment-hosted aquifers and enrichment of novel symbionts in the deep terrestrial subsurface.</title>
        <authorList>
            <person name="Probst A.J."/>
            <person name="Ladd B."/>
            <person name="Jarett J.K."/>
            <person name="Geller-Mcgrath D.E."/>
            <person name="Sieber C.M."/>
            <person name="Emerson J.B."/>
            <person name="Anantharaman K."/>
            <person name="Thomas B.C."/>
            <person name="Malmstrom R."/>
            <person name="Stieglmeier M."/>
            <person name="Klingl A."/>
            <person name="Woyke T."/>
            <person name="Ryan C.M."/>
            <person name="Banfield J.F."/>
        </authorList>
    </citation>
    <scope>NUCLEOTIDE SEQUENCE [LARGE SCALE GENOMIC DNA]</scope>
    <source>
        <strain evidence="7">CG11_big_fil_rev_8_21_14_0_20_40_12</strain>
    </source>
</reference>
<dbReference type="AlphaFoldDB" id="A0A2H0KGD1"/>
<evidence type="ECO:0000256" key="5">
    <source>
        <dbReference type="ARBA" id="ARBA00023458"/>
    </source>
</evidence>
<evidence type="ECO:0000313" key="8">
    <source>
        <dbReference type="Proteomes" id="UP000231371"/>
    </source>
</evidence>
<evidence type="ECO:0000256" key="3">
    <source>
        <dbReference type="ARBA" id="ARBA00022840"/>
    </source>
</evidence>